<organism evidence="1 2">
    <name type="scientific">Cuscuta europaea</name>
    <name type="common">European dodder</name>
    <dbReference type="NCBI Taxonomy" id="41803"/>
    <lineage>
        <taxon>Eukaryota</taxon>
        <taxon>Viridiplantae</taxon>
        <taxon>Streptophyta</taxon>
        <taxon>Embryophyta</taxon>
        <taxon>Tracheophyta</taxon>
        <taxon>Spermatophyta</taxon>
        <taxon>Magnoliopsida</taxon>
        <taxon>eudicotyledons</taxon>
        <taxon>Gunneridae</taxon>
        <taxon>Pentapetalae</taxon>
        <taxon>asterids</taxon>
        <taxon>lamiids</taxon>
        <taxon>Solanales</taxon>
        <taxon>Convolvulaceae</taxon>
        <taxon>Cuscuteae</taxon>
        <taxon>Cuscuta</taxon>
        <taxon>Cuscuta subgen. Cuscuta</taxon>
    </lineage>
</organism>
<reference evidence="1" key="1">
    <citation type="submission" date="2022-07" db="EMBL/GenBank/DDBJ databases">
        <authorList>
            <person name="Macas J."/>
            <person name="Novak P."/>
            <person name="Neumann P."/>
        </authorList>
    </citation>
    <scope>NUCLEOTIDE SEQUENCE</scope>
</reference>
<proteinExistence type="predicted"/>
<dbReference type="EMBL" id="CAMAPE010000038">
    <property type="protein sequence ID" value="CAH9102080.1"/>
    <property type="molecule type" value="Genomic_DNA"/>
</dbReference>
<gene>
    <name evidence="1" type="ORF">CEURO_LOCUS15671</name>
</gene>
<sequence>MDAVAADWSSFITEALGVHEAMFLAKEKVWSRTIVETYALLVVTGIQGESGLSFYDIIIILDYIRQMFLSDESIVINYCIRSTNLLIFLLEWTFLCQIVMPPIIDCVVNLLSNDCLI</sequence>
<evidence type="ECO:0000313" key="1">
    <source>
        <dbReference type="EMBL" id="CAH9102080.1"/>
    </source>
</evidence>
<dbReference type="AlphaFoldDB" id="A0A9P0ZKP7"/>
<accession>A0A9P0ZKP7</accession>
<evidence type="ECO:0000313" key="2">
    <source>
        <dbReference type="Proteomes" id="UP001152484"/>
    </source>
</evidence>
<dbReference type="OrthoDB" id="690068at2759"/>
<comment type="caution">
    <text evidence="1">The sequence shown here is derived from an EMBL/GenBank/DDBJ whole genome shotgun (WGS) entry which is preliminary data.</text>
</comment>
<dbReference type="Proteomes" id="UP001152484">
    <property type="component" value="Unassembled WGS sequence"/>
</dbReference>
<name>A0A9P0ZKP7_CUSEU</name>
<keyword evidence="2" id="KW-1185">Reference proteome</keyword>
<protein>
    <submittedName>
        <fullName evidence="1">Uncharacterized protein</fullName>
    </submittedName>
</protein>